<evidence type="ECO:0000256" key="4">
    <source>
        <dbReference type="ARBA" id="ARBA00022676"/>
    </source>
</evidence>
<evidence type="ECO:0000256" key="5">
    <source>
        <dbReference type="ARBA" id="ARBA00022679"/>
    </source>
</evidence>
<protein>
    <recommendedName>
        <fullName evidence="3">protein O-GlcNAc transferase</fullName>
        <ecNumber evidence="3">2.4.1.255</ecNumber>
    </recommendedName>
</protein>
<dbReference type="InterPro" id="IPR051939">
    <property type="entry name" value="Glycosyltr_41/O-GlcNAc_trsf"/>
</dbReference>
<dbReference type="PANTHER" id="PTHR44835">
    <property type="entry name" value="UDP-N-ACETYLGLUCOSAMINE--PEPTIDE N-ACETYLGLUCOSAMINYLTRANSFERASE SPINDLY-RELATED"/>
    <property type="match status" value="1"/>
</dbReference>
<keyword evidence="7 8" id="KW-0802">TPR repeat</keyword>
<dbReference type="SUPFAM" id="SSF48452">
    <property type="entry name" value="TPR-like"/>
    <property type="match status" value="2"/>
</dbReference>
<dbReference type="Pfam" id="PF13844">
    <property type="entry name" value="Glyco_transf_41"/>
    <property type="match status" value="2"/>
</dbReference>
<dbReference type="EC" id="2.4.1.255" evidence="3"/>
<evidence type="ECO:0000313" key="10">
    <source>
        <dbReference type="EMBL" id="SBW01350.1"/>
    </source>
</evidence>
<feature type="domain" description="O-GlcNAc transferase C-terminal" evidence="9">
    <location>
        <begin position="548"/>
        <end position="723"/>
    </location>
</feature>
<dbReference type="Gene3D" id="3.40.50.2000">
    <property type="entry name" value="Glycogen Phosphorylase B"/>
    <property type="match status" value="1"/>
</dbReference>
<feature type="repeat" description="TPR" evidence="8">
    <location>
        <begin position="256"/>
        <end position="289"/>
    </location>
</feature>
<proteinExistence type="inferred from homology"/>
<dbReference type="Gene3D" id="3.40.50.11380">
    <property type="match status" value="1"/>
</dbReference>
<feature type="domain" description="O-GlcNAc transferase C-terminal" evidence="9">
    <location>
        <begin position="374"/>
        <end position="521"/>
    </location>
</feature>
<dbReference type="SMART" id="SM00028">
    <property type="entry name" value="TPR"/>
    <property type="match status" value="4"/>
</dbReference>
<name>A0A212JPM4_9PROT</name>
<keyword evidence="5" id="KW-0808">Transferase</keyword>
<evidence type="ECO:0000259" key="9">
    <source>
        <dbReference type="Pfam" id="PF13844"/>
    </source>
</evidence>
<dbReference type="Pfam" id="PF13432">
    <property type="entry name" value="TPR_16"/>
    <property type="match status" value="2"/>
</dbReference>
<dbReference type="InterPro" id="IPR029489">
    <property type="entry name" value="OGT/SEC/SPY_C"/>
</dbReference>
<dbReference type="Gene3D" id="1.25.40.10">
    <property type="entry name" value="Tetratricopeptide repeat domain"/>
    <property type="match status" value="2"/>
</dbReference>
<dbReference type="PROSITE" id="PS50005">
    <property type="entry name" value="TPR"/>
    <property type="match status" value="1"/>
</dbReference>
<comment type="similarity">
    <text evidence="2">Belongs to the glycosyltransferase 41 family. O-GlcNAc transferase subfamily.</text>
</comment>
<sequence>MCGRSALRPRSLAVRGGAGMRKHLILAFGYLEAGLDAAAADALAAAFADPDALGPALELAAAAWRDGGPDAGRAAFRTVAAVAALPAAWAAWARHARVAAGPAEAETVLSEARERFPDDADLINQHAALLLSQRRCAAALDLLDRLDAAAARHPYVLCNRGHALLGLARPAEAEVCFDAALAVAPEMFEAVYGRAVAAQARRDDAAAEAGLRAALALRPDSNEARFRLAEVLARRLRFDDARAVLAEVLAADPENFTALYQTGVLHFLCDRYVEAIDWGRRALAVDPQRHEVYDLLGLALVGCGRAAEAAPCFADAARLTVPQAPAYASNRAFILHYDPARTAEEIFAAHRAWGERFGGAGDDPARRFANPPDPERRLRIGYVSPDFRAHSVAYFTIPLISAHDRERFEVFAYSATDKPDRVTEWIAERVDGWRDVLGQSDAAVRDAIAADRIDILVDLAGHTASNLLPVFARRAAPVQVTYIGYPDTTGVPAIDYRIVDAVTDPPGAEVWATERLVRLDRPFLAYRPVPDRPPVSAGPSASGAPFTFGSFNTALKLNDRVFDAWAEILRGVPEARLLLKAKQFAERAACDWVREAFAARGVDPQRVDTFAFMPTLGSHLEIYDRVDLALDTFPYNGTTTTCEAFSMGVPVLAVKGERHLSRVAESLLGAIGVDPVFLADDVADYVRRAIGWAGRRGELAAMRPEIHRRLVSSMLCDERGLTRDVEAAYRRMWREWCASGPRCGLGPSRFEREMAACART</sequence>
<gene>
    <name evidence="10" type="ORF">KL86APRO_11415</name>
</gene>
<dbReference type="InterPro" id="IPR019734">
    <property type="entry name" value="TPR_rpt"/>
</dbReference>
<dbReference type="InterPro" id="IPR011990">
    <property type="entry name" value="TPR-like_helical_dom_sf"/>
</dbReference>
<evidence type="ECO:0000256" key="7">
    <source>
        <dbReference type="ARBA" id="ARBA00022803"/>
    </source>
</evidence>
<dbReference type="EMBL" id="FLUO01000001">
    <property type="protein sequence ID" value="SBW01350.1"/>
    <property type="molecule type" value="Genomic_DNA"/>
</dbReference>
<evidence type="ECO:0000256" key="8">
    <source>
        <dbReference type="PROSITE-ProRule" id="PRU00339"/>
    </source>
</evidence>
<dbReference type="AlphaFoldDB" id="A0A212JPM4"/>
<keyword evidence="4" id="KW-0328">Glycosyltransferase</keyword>
<reference evidence="10" key="1">
    <citation type="submission" date="2016-04" db="EMBL/GenBank/DDBJ databases">
        <authorList>
            <person name="Evans L.H."/>
            <person name="Alamgir A."/>
            <person name="Owens N."/>
            <person name="Weber N.D."/>
            <person name="Virtaneva K."/>
            <person name="Barbian K."/>
            <person name="Babar A."/>
            <person name="Rosenke K."/>
        </authorList>
    </citation>
    <scope>NUCLEOTIDE SEQUENCE</scope>
    <source>
        <strain evidence="10">86</strain>
    </source>
</reference>
<evidence type="ECO:0000256" key="3">
    <source>
        <dbReference type="ARBA" id="ARBA00011970"/>
    </source>
</evidence>
<organism evidence="10">
    <name type="scientific">uncultured Alphaproteobacteria bacterium</name>
    <dbReference type="NCBI Taxonomy" id="91750"/>
    <lineage>
        <taxon>Bacteria</taxon>
        <taxon>Pseudomonadati</taxon>
        <taxon>Pseudomonadota</taxon>
        <taxon>Alphaproteobacteria</taxon>
        <taxon>environmental samples</taxon>
    </lineage>
</organism>
<comment type="pathway">
    <text evidence="1">Protein modification; protein glycosylation.</text>
</comment>
<evidence type="ECO:0000256" key="6">
    <source>
        <dbReference type="ARBA" id="ARBA00022737"/>
    </source>
</evidence>
<evidence type="ECO:0000256" key="2">
    <source>
        <dbReference type="ARBA" id="ARBA00005386"/>
    </source>
</evidence>
<evidence type="ECO:0000256" key="1">
    <source>
        <dbReference type="ARBA" id="ARBA00004922"/>
    </source>
</evidence>
<dbReference type="PANTHER" id="PTHR44835:SF1">
    <property type="entry name" value="PROTEIN O-GLCNAC TRANSFERASE"/>
    <property type="match status" value="1"/>
</dbReference>
<dbReference type="GO" id="GO:0097363">
    <property type="term" value="F:protein O-acetylglucosaminyltransferase activity"/>
    <property type="evidence" value="ECO:0007669"/>
    <property type="project" value="UniProtKB-EC"/>
</dbReference>
<keyword evidence="6" id="KW-0677">Repeat</keyword>
<accession>A0A212JPM4</accession>